<protein>
    <submittedName>
        <fullName evidence="1">Uncharacterized protein</fullName>
    </submittedName>
</protein>
<name>A0A0E0MVW0_ORYRU</name>
<reference evidence="1" key="2">
    <citation type="submission" date="2015-06" db="UniProtKB">
        <authorList>
            <consortium name="EnsemblPlants"/>
        </authorList>
    </citation>
    <scope>IDENTIFICATION</scope>
</reference>
<dbReference type="Proteomes" id="UP000008022">
    <property type="component" value="Unassembled WGS sequence"/>
</dbReference>
<proteinExistence type="predicted"/>
<dbReference type="Gramene" id="ORUFI01G15950.1">
    <property type="protein sequence ID" value="ORUFI01G15950.1"/>
    <property type="gene ID" value="ORUFI01G15950"/>
</dbReference>
<dbReference type="EnsemblPlants" id="ORUFI01G15950.1">
    <property type="protein sequence ID" value="ORUFI01G15950.1"/>
    <property type="gene ID" value="ORUFI01G15950"/>
</dbReference>
<sequence>MSLLHPSICISSSALYCFALPHACCHVDVLLLTNTSLLQFSFFVQAIALPLNLTFFAGPLNLTYFSVLYTDSVTGHIVPGDETSLRRQQCKCCCSNGTGPPGPRAGTGSFLQMDTWRIPGGGIAKFRGLHVAQ</sequence>
<dbReference type="AlphaFoldDB" id="A0A0E0MVW0"/>
<dbReference type="HOGENOM" id="CLU_1910081_0_0_1"/>
<evidence type="ECO:0000313" key="2">
    <source>
        <dbReference type="Proteomes" id="UP000008022"/>
    </source>
</evidence>
<reference evidence="2" key="1">
    <citation type="submission" date="2013-06" db="EMBL/GenBank/DDBJ databases">
        <authorList>
            <person name="Zhao Q."/>
        </authorList>
    </citation>
    <scope>NUCLEOTIDE SEQUENCE</scope>
    <source>
        <strain evidence="2">cv. W1943</strain>
    </source>
</reference>
<accession>A0A0E0MVW0</accession>
<keyword evidence="2" id="KW-1185">Reference proteome</keyword>
<organism evidence="1 2">
    <name type="scientific">Oryza rufipogon</name>
    <name type="common">Brownbeard rice</name>
    <name type="synonym">Asian wild rice</name>
    <dbReference type="NCBI Taxonomy" id="4529"/>
    <lineage>
        <taxon>Eukaryota</taxon>
        <taxon>Viridiplantae</taxon>
        <taxon>Streptophyta</taxon>
        <taxon>Embryophyta</taxon>
        <taxon>Tracheophyta</taxon>
        <taxon>Spermatophyta</taxon>
        <taxon>Magnoliopsida</taxon>
        <taxon>Liliopsida</taxon>
        <taxon>Poales</taxon>
        <taxon>Poaceae</taxon>
        <taxon>BOP clade</taxon>
        <taxon>Oryzoideae</taxon>
        <taxon>Oryzeae</taxon>
        <taxon>Oryzinae</taxon>
        <taxon>Oryza</taxon>
    </lineage>
</organism>
<evidence type="ECO:0000313" key="1">
    <source>
        <dbReference type="EnsemblPlants" id="ORUFI01G15950.1"/>
    </source>
</evidence>